<dbReference type="AlphaFoldDB" id="A0A0A9E5R6"/>
<reference evidence="2" key="1">
    <citation type="submission" date="2014-09" db="EMBL/GenBank/DDBJ databases">
        <authorList>
            <person name="Magalhaes I.L.F."/>
            <person name="Oliveira U."/>
            <person name="Santos F.R."/>
            <person name="Vidigal T.H.D.A."/>
            <person name="Brescovit A.D."/>
            <person name="Santos A.J."/>
        </authorList>
    </citation>
    <scope>NUCLEOTIDE SEQUENCE</scope>
    <source>
        <tissue evidence="2">Shoot tissue taken approximately 20 cm above the soil surface</tissue>
    </source>
</reference>
<evidence type="ECO:0008006" key="3">
    <source>
        <dbReference type="Google" id="ProtNLM"/>
    </source>
</evidence>
<evidence type="ECO:0000256" key="1">
    <source>
        <dbReference type="SAM" id="MobiDB-lite"/>
    </source>
</evidence>
<dbReference type="EMBL" id="GBRH01202474">
    <property type="protein sequence ID" value="JAD95421.1"/>
    <property type="molecule type" value="Transcribed_RNA"/>
</dbReference>
<feature type="region of interest" description="Disordered" evidence="1">
    <location>
        <begin position="1"/>
        <end position="23"/>
    </location>
</feature>
<organism evidence="2">
    <name type="scientific">Arundo donax</name>
    <name type="common">Giant reed</name>
    <name type="synonym">Donax arundinaceus</name>
    <dbReference type="NCBI Taxonomy" id="35708"/>
    <lineage>
        <taxon>Eukaryota</taxon>
        <taxon>Viridiplantae</taxon>
        <taxon>Streptophyta</taxon>
        <taxon>Embryophyta</taxon>
        <taxon>Tracheophyta</taxon>
        <taxon>Spermatophyta</taxon>
        <taxon>Magnoliopsida</taxon>
        <taxon>Liliopsida</taxon>
        <taxon>Poales</taxon>
        <taxon>Poaceae</taxon>
        <taxon>PACMAD clade</taxon>
        <taxon>Arundinoideae</taxon>
        <taxon>Arundineae</taxon>
        <taxon>Arundo</taxon>
    </lineage>
</organism>
<proteinExistence type="predicted"/>
<name>A0A0A9E5R6_ARUDO</name>
<accession>A0A0A9E5R6</accession>
<reference evidence="2" key="2">
    <citation type="journal article" date="2015" name="Data Brief">
        <title>Shoot transcriptome of the giant reed, Arundo donax.</title>
        <authorList>
            <person name="Barrero R.A."/>
            <person name="Guerrero F.D."/>
            <person name="Moolhuijzen P."/>
            <person name="Goolsby J.A."/>
            <person name="Tidwell J."/>
            <person name="Bellgard S.E."/>
            <person name="Bellgard M.I."/>
        </authorList>
    </citation>
    <scope>NUCLEOTIDE SEQUENCE</scope>
    <source>
        <tissue evidence="2">Shoot tissue taken approximately 20 cm above the soil surface</tissue>
    </source>
</reference>
<sequence length="327" mass="35516">MLPGYPSPQNLLLTQPGFPSPAPQFIPHASTPDPCIFPQPTPDLADGSMGSTTPFGTEAVPGIRGSSCLALMASVAPSDDMNKSSAMAVGSGVTGQDPFGKKKSAHNQVGEMSDLGAAQMNNTIKDAIRHDAVVSQEIQAETCDLESVPGSDDEVSDCQLSEDESDCQDDQTPINADEEMFAGDHPTEDATLGRLSKWGNTSPFANNDKIIGAVEQAMRNSGSQEHMFLPVVGATFPSLNDAYQLYNLYSWEVGFSIRKGTNQNKANGNTSNGEKERNMQEFRCHKTNFSLCGFVDDTKRQIRLFNLLQILTLLQSEWYIFGLFIYV</sequence>
<protein>
    <recommendedName>
        <fullName evidence="3">Protein FAR1-RELATED SEQUENCE</fullName>
    </recommendedName>
</protein>
<dbReference type="PANTHER" id="PTHR47482">
    <property type="entry name" value="OS11G0632001 PROTEIN"/>
    <property type="match status" value="1"/>
</dbReference>
<dbReference type="PANTHER" id="PTHR47482:SF5">
    <property type="entry name" value="FAR1 DOMAIN-CONTAINING PROTEIN"/>
    <property type="match status" value="1"/>
</dbReference>
<evidence type="ECO:0000313" key="2">
    <source>
        <dbReference type="EMBL" id="JAD95421.1"/>
    </source>
</evidence>